<dbReference type="InterPro" id="IPR042099">
    <property type="entry name" value="ANL_N_sf"/>
</dbReference>
<dbReference type="InterPro" id="IPR000873">
    <property type="entry name" value="AMP-dep_synth/lig_dom"/>
</dbReference>
<name>A0AAF0F7H9_9BASI</name>
<sequence>MSAMSKEAIEAQWAAHIDKQMVTVPGSKEEGFTEIYKNAAFPDSPPAVSAYDAFIKGYQMDPNAKCLGHRPWDEAKGDLANQFVWRTYAEVETERTALGSAMSGWVDQGLLKPRANEENILEPGMTKFSVAFWGPNRPEACTVALALNAYSRCSIGLYDNYDAAISCYILHHSCSRALFTTSSYLPIVLRNIEKMPSLKVVVLLDRPGPAKLAQGEVQKEHLAREWAAMHDVHIFSYDEVVAQGLANQRPHIPPSSPDNLESLCYTSGTTGLPKASRITSDDTAVGIEGLRYVVPGTKMVSISYLPLAHILEHGWELYILRTGGAIGYYSGSIDRLPEDLQLLKPTAFPSVPRVLNRIAGQIETQMNAGGLKGFLLRSAIDAKLKNYEETGTITHAFWDRLVFRKVRGMLGGNIRVCFTGSAPCRPDVLKLLRVALCTDIREAYGQTENCAYATFMAPHDRNLGCVGPANPGLELRLRDCPDLGYLSTDKPHPRGEILFRGPTVFSGYEGDPAKTKETLMPGKDGRGNWLLTGDVGQIDQYNRLQIIDRVKNLVKLAQGEYIAIEKVEGIFASLPLAQQVWLYGDSFQPHLVAICVPEPEPFAQFISRVSKKSVSPSDTQALEEACKDEKIVEAFLREFILLGKRQKLGSLEQIRALKLRMEPFSPENGLMTPTLKIKRQEAAKVLKKDLEELYECQPYDLNSVKDSKL</sequence>
<dbReference type="RefSeq" id="XP_060122624.1">
    <property type="nucleotide sequence ID" value="XM_060266641.1"/>
</dbReference>
<organism evidence="4 5">
    <name type="scientific">Malassezia japonica</name>
    <dbReference type="NCBI Taxonomy" id="223818"/>
    <lineage>
        <taxon>Eukaryota</taxon>
        <taxon>Fungi</taxon>
        <taxon>Dikarya</taxon>
        <taxon>Basidiomycota</taxon>
        <taxon>Ustilaginomycotina</taxon>
        <taxon>Malasseziomycetes</taxon>
        <taxon>Malasseziales</taxon>
        <taxon>Malasseziaceae</taxon>
        <taxon>Malassezia</taxon>
    </lineage>
</organism>
<dbReference type="Pfam" id="PF00501">
    <property type="entry name" value="AMP-binding"/>
    <property type="match status" value="1"/>
</dbReference>
<reference evidence="4" key="1">
    <citation type="submission" date="2023-03" db="EMBL/GenBank/DDBJ databases">
        <title>Mating type loci evolution in Malassezia.</title>
        <authorList>
            <person name="Coelho M.A."/>
        </authorList>
    </citation>
    <scope>NUCLEOTIDE SEQUENCE</scope>
    <source>
        <strain evidence="4">CBS 9431</strain>
    </source>
</reference>
<evidence type="ECO:0000256" key="1">
    <source>
        <dbReference type="ARBA" id="ARBA00022741"/>
    </source>
</evidence>
<keyword evidence="1" id="KW-0547">Nucleotide-binding</keyword>
<dbReference type="SUPFAM" id="SSF56801">
    <property type="entry name" value="Acetyl-CoA synthetase-like"/>
    <property type="match status" value="1"/>
</dbReference>
<dbReference type="GO" id="GO:0016020">
    <property type="term" value="C:membrane"/>
    <property type="evidence" value="ECO:0007669"/>
    <property type="project" value="TreeGrafter"/>
</dbReference>
<dbReference type="Gene3D" id="3.40.50.12780">
    <property type="entry name" value="N-terminal domain of ligase-like"/>
    <property type="match status" value="1"/>
</dbReference>
<dbReference type="PANTHER" id="PTHR43272">
    <property type="entry name" value="LONG-CHAIN-FATTY-ACID--COA LIGASE"/>
    <property type="match status" value="1"/>
</dbReference>
<dbReference type="InterPro" id="IPR020845">
    <property type="entry name" value="AMP-binding_CS"/>
</dbReference>
<dbReference type="Proteomes" id="UP001217754">
    <property type="component" value="Chromosome 4"/>
</dbReference>
<dbReference type="PROSITE" id="PS00455">
    <property type="entry name" value="AMP_BINDING"/>
    <property type="match status" value="1"/>
</dbReference>
<dbReference type="GO" id="GO:0004467">
    <property type="term" value="F:long-chain fatty acid-CoA ligase activity"/>
    <property type="evidence" value="ECO:0007669"/>
    <property type="project" value="UniProtKB-EC"/>
</dbReference>
<dbReference type="GO" id="GO:0005783">
    <property type="term" value="C:endoplasmic reticulum"/>
    <property type="evidence" value="ECO:0007669"/>
    <property type="project" value="TreeGrafter"/>
</dbReference>
<gene>
    <name evidence="4" type="ORF">MJAP1_002708</name>
</gene>
<evidence type="ECO:0000313" key="4">
    <source>
        <dbReference type="EMBL" id="WFD39727.1"/>
    </source>
</evidence>
<dbReference type="EMBL" id="CP119961">
    <property type="protein sequence ID" value="WFD39727.1"/>
    <property type="molecule type" value="Genomic_DNA"/>
</dbReference>
<evidence type="ECO:0000313" key="5">
    <source>
        <dbReference type="Proteomes" id="UP001217754"/>
    </source>
</evidence>
<dbReference type="EC" id="6.2.1.3" evidence="4"/>
<protein>
    <submittedName>
        <fullName evidence="4">Long-chain-fatty-acid--CoA ligase</fullName>
        <ecNumber evidence="4">6.2.1.3</ecNumber>
    </submittedName>
</protein>
<dbReference type="AlphaFoldDB" id="A0AAF0F7H9"/>
<evidence type="ECO:0000256" key="2">
    <source>
        <dbReference type="ARBA" id="ARBA00022840"/>
    </source>
</evidence>
<feature type="domain" description="AMP-dependent synthetase/ligase" evidence="3">
    <location>
        <begin position="129"/>
        <end position="508"/>
    </location>
</feature>
<dbReference type="GeneID" id="85226359"/>
<keyword evidence="2" id="KW-0067">ATP-binding</keyword>
<keyword evidence="4" id="KW-0436">Ligase</keyword>
<dbReference type="PANTHER" id="PTHR43272:SF33">
    <property type="entry name" value="AMP-BINDING DOMAIN-CONTAINING PROTEIN-RELATED"/>
    <property type="match status" value="1"/>
</dbReference>
<keyword evidence="5" id="KW-1185">Reference proteome</keyword>
<accession>A0AAF0F7H9</accession>
<dbReference type="GO" id="GO:0005524">
    <property type="term" value="F:ATP binding"/>
    <property type="evidence" value="ECO:0007669"/>
    <property type="project" value="UniProtKB-KW"/>
</dbReference>
<evidence type="ECO:0000259" key="3">
    <source>
        <dbReference type="Pfam" id="PF00501"/>
    </source>
</evidence>
<proteinExistence type="predicted"/>